<keyword evidence="5" id="KW-0808">Transferase</keyword>
<feature type="transmembrane region" description="Helical" evidence="19">
    <location>
        <begin position="66"/>
        <end position="86"/>
    </location>
</feature>
<evidence type="ECO:0000256" key="9">
    <source>
        <dbReference type="ARBA" id="ARBA00022840"/>
    </source>
</evidence>
<evidence type="ECO:0000313" key="20">
    <source>
        <dbReference type="EMBL" id="QMV44869.1"/>
    </source>
</evidence>
<keyword evidence="10 19" id="KW-1133">Transmembrane helix</keyword>
<evidence type="ECO:0000256" key="4">
    <source>
        <dbReference type="ARBA" id="ARBA00022516"/>
    </source>
</evidence>
<dbReference type="GO" id="GO:0016301">
    <property type="term" value="F:kinase activity"/>
    <property type="evidence" value="ECO:0007669"/>
    <property type="project" value="UniProtKB-KW"/>
</dbReference>
<evidence type="ECO:0000256" key="16">
    <source>
        <dbReference type="PIRSR" id="PIRSR600829-2"/>
    </source>
</evidence>
<evidence type="ECO:0000256" key="8">
    <source>
        <dbReference type="ARBA" id="ARBA00022777"/>
    </source>
</evidence>
<dbReference type="PANTHER" id="PTHR34299">
    <property type="entry name" value="DIACYLGLYCEROL KINASE"/>
    <property type="match status" value="1"/>
</dbReference>
<keyword evidence="8 20" id="KW-0418">Kinase</keyword>
<gene>
    <name evidence="20" type="ORF">FPL14_03835</name>
</gene>
<keyword evidence="9 17" id="KW-0067">ATP-binding</keyword>
<keyword evidence="18" id="KW-0460">Magnesium</keyword>
<evidence type="ECO:0000256" key="11">
    <source>
        <dbReference type="ARBA" id="ARBA00023098"/>
    </source>
</evidence>
<evidence type="ECO:0000256" key="13">
    <source>
        <dbReference type="ARBA" id="ARBA00023209"/>
    </source>
</evidence>
<evidence type="ECO:0000256" key="17">
    <source>
        <dbReference type="PIRSR" id="PIRSR600829-3"/>
    </source>
</evidence>
<keyword evidence="12 19" id="KW-0472">Membrane</keyword>
<proteinExistence type="inferred from homology"/>
<keyword evidence="4" id="KW-0444">Lipid biosynthesis</keyword>
<comment type="subcellular location">
    <subcellularLocation>
        <location evidence="1">Cell membrane</location>
        <topology evidence="1">Multi-pass membrane protein</topology>
    </subcellularLocation>
</comment>
<keyword evidence="6 19" id="KW-0812">Transmembrane</keyword>
<dbReference type="PANTHER" id="PTHR34299:SF1">
    <property type="entry name" value="DIACYLGLYCEROL KINASE"/>
    <property type="match status" value="1"/>
</dbReference>
<evidence type="ECO:0000256" key="7">
    <source>
        <dbReference type="ARBA" id="ARBA00022741"/>
    </source>
</evidence>
<comment type="similarity">
    <text evidence="2">Belongs to the bacterial diacylglycerol kinase family.</text>
</comment>
<comment type="cofactor">
    <cofactor evidence="18">
        <name>Mg(2+)</name>
        <dbReference type="ChEBI" id="CHEBI:18420"/>
    </cofactor>
    <text evidence="18">Mn(2+), Zn(2+), Cd(2+) and Co(2+) support activity to lesser extents.</text>
</comment>
<dbReference type="GO" id="GO:0008654">
    <property type="term" value="P:phospholipid biosynthetic process"/>
    <property type="evidence" value="ECO:0007669"/>
    <property type="project" value="UniProtKB-KW"/>
</dbReference>
<organism evidence="20 21">
    <name type="scientific">Cohnella cholangitidis</name>
    <dbReference type="NCBI Taxonomy" id="2598458"/>
    <lineage>
        <taxon>Bacteria</taxon>
        <taxon>Bacillati</taxon>
        <taxon>Bacillota</taxon>
        <taxon>Bacilli</taxon>
        <taxon>Bacillales</taxon>
        <taxon>Paenibacillaceae</taxon>
        <taxon>Cohnella</taxon>
    </lineage>
</organism>
<keyword evidence="18" id="KW-0479">Metal-binding</keyword>
<evidence type="ECO:0000256" key="6">
    <source>
        <dbReference type="ARBA" id="ARBA00022692"/>
    </source>
</evidence>
<evidence type="ECO:0000256" key="5">
    <source>
        <dbReference type="ARBA" id="ARBA00022679"/>
    </source>
</evidence>
<feature type="active site" description="Proton acceptor" evidence="15">
    <location>
        <position position="39"/>
    </location>
</feature>
<feature type="binding site" evidence="16">
    <location>
        <position position="39"/>
    </location>
    <ligand>
        <name>substrate</name>
    </ligand>
</feature>
<dbReference type="Pfam" id="PF01219">
    <property type="entry name" value="DAGK_prokar"/>
    <property type="match status" value="1"/>
</dbReference>
<keyword evidence="21" id="KW-1185">Reference proteome</keyword>
<feature type="transmembrane region" description="Helical" evidence="19">
    <location>
        <begin position="25"/>
        <end position="45"/>
    </location>
</feature>
<keyword evidence="7 17" id="KW-0547">Nucleotide-binding</keyword>
<dbReference type="GO" id="GO:0005524">
    <property type="term" value="F:ATP binding"/>
    <property type="evidence" value="ECO:0007669"/>
    <property type="project" value="UniProtKB-KW"/>
</dbReference>
<keyword evidence="14" id="KW-1208">Phospholipid metabolism</keyword>
<evidence type="ECO:0000256" key="1">
    <source>
        <dbReference type="ARBA" id="ARBA00004651"/>
    </source>
</evidence>
<evidence type="ECO:0000256" key="19">
    <source>
        <dbReference type="SAM" id="Phobius"/>
    </source>
</evidence>
<evidence type="ECO:0000256" key="2">
    <source>
        <dbReference type="ARBA" id="ARBA00005967"/>
    </source>
</evidence>
<feature type="binding site" evidence="17">
    <location>
        <position position="46"/>
    </location>
    <ligand>
        <name>ATP</name>
        <dbReference type="ChEBI" id="CHEBI:30616"/>
    </ligand>
</feature>
<dbReference type="Gene3D" id="1.10.287.3610">
    <property type="match status" value="1"/>
</dbReference>
<dbReference type="InterPro" id="IPR036945">
    <property type="entry name" value="DAGK_sf"/>
</dbReference>
<dbReference type="GO" id="GO:0005886">
    <property type="term" value="C:plasma membrane"/>
    <property type="evidence" value="ECO:0007669"/>
    <property type="project" value="UniProtKB-SubCell"/>
</dbReference>
<dbReference type="EMBL" id="CP041969">
    <property type="protein sequence ID" value="QMV44869.1"/>
    <property type="molecule type" value="Genomic_DNA"/>
</dbReference>
<feature type="binding site" evidence="16">
    <location>
        <begin position="17"/>
        <end position="20"/>
    </location>
    <ligand>
        <name>substrate</name>
    </ligand>
</feature>
<reference evidence="20 21" key="1">
    <citation type="submission" date="2019-07" db="EMBL/GenBank/DDBJ databases">
        <authorList>
            <person name="Kim J.K."/>
            <person name="Cheong H.-M."/>
            <person name="Choi Y."/>
            <person name="Hwang K.J."/>
            <person name="Lee S."/>
            <person name="Choi C."/>
        </authorList>
    </citation>
    <scope>NUCLEOTIDE SEQUENCE [LARGE SCALE GENOMIC DNA]</scope>
    <source>
        <strain evidence="20 21">KS 22</strain>
    </source>
</reference>
<evidence type="ECO:0000256" key="12">
    <source>
        <dbReference type="ARBA" id="ARBA00023136"/>
    </source>
</evidence>
<dbReference type="AlphaFoldDB" id="A0A7G5C6N5"/>
<dbReference type="Proteomes" id="UP000515679">
    <property type="component" value="Chromosome"/>
</dbReference>
<evidence type="ECO:0000256" key="3">
    <source>
        <dbReference type="ARBA" id="ARBA00022475"/>
    </source>
</evidence>
<evidence type="ECO:0000256" key="18">
    <source>
        <dbReference type="PIRSR" id="PIRSR600829-4"/>
    </source>
</evidence>
<dbReference type="GO" id="GO:0046872">
    <property type="term" value="F:metal ion binding"/>
    <property type="evidence" value="ECO:0007669"/>
    <property type="project" value="UniProtKB-KW"/>
</dbReference>
<dbReference type="CDD" id="cd14265">
    <property type="entry name" value="UDPK_IM_like"/>
    <property type="match status" value="1"/>
</dbReference>
<keyword evidence="3" id="KW-1003">Cell membrane</keyword>
<dbReference type="InterPro" id="IPR033717">
    <property type="entry name" value="UDPK"/>
</dbReference>
<evidence type="ECO:0000256" key="10">
    <source>
        <dbReference type="ARBA" id="ARBA00022989"/>
    </source>
</evidence>
<dbReference type="InterPro" id="IPR000829">
    <property type="entry name" value="DAGK"/>
</dbReference>
<keyword evidence="11" id="KW-0443">Lipid metabolism</keyword>
<feature type="binding site" evidence="18">
    <location>
        <position position="46"/>
    </location>
    <ligand>
        <name>a divalent metal cation</name>
        <dbReference type="ChEBI" id="CHEBI:60240"/>
    </ligand>
</feature>
<name>A0A7G5C6N5_9BACL</name>
<protein>
    <submittedName>
        <fullName evidence="20">Diacylglycerol kinase family protein</fullName>
    </submittedName>
</protein>
<dbReference type="KEGG" id="cchl:FPL14_03835"/>
<keyword evidence="13" id="KW-0594">Phospholipid biosynthesis</keyword>
<accession>A0A7G5C6N5</accession>
<feature type="binding site" evidence="17">
    <location>
        <begin position="64"/>
        <end position="65"/>
    </location>
    <ligand>
        <name>ATP</name>
        <dbReference type="ChEBI" id="CHEBI:30616"/>
    </ligand>
</feature>
<feature type="binding site" evidence="17">
    <location>
        <begin position="55"/>
        <end position="57"/>
    </location>
    <ligand>
        <name>ATP</name>
        <dbReference type="ChEBI" id="CHEBI:30616"/>
    </ligand>
</feature>
<evidence type="ECO:0000256" key="14">
    <source>
        <dbReference type="ARBA" id="ARBA00023264"/>
    </source>
</evidence>
<sequence length="96" mass="10216">MQFHLAATVAVVVLAAWLKVARIDWLWLLAAITGVWVSELINTSIERTIDRISSEPHPLAKTAKDAAAGAVLVAALFAAAVGAIVLGPPLWEACFR</sequence>
<evidence type="ECO:0000256" key="15">
    <source>
        <dbReference type="PIRSR" id="PIRSR600829-1"/>
    </source>
</evidence>
<evidence type="ECO:0000313" key="21">
    <source>
        <dbReference type="Proteomes" id="UP000515679"/>
    </source>
</evidence>